<dbReference type="InterPro" id="IPR050416">
    <property type="entry name" value="FAD-linked_Oxidoreductase"/>
</dbReference>
<protein>
    <recommendedName>
        <fullName evidence="5">FAD-binding PCMH-type domain-containing protein</fullName>
    </recommendedName>
</protein>
<dbReference type="InterPro" id="IPR016169">
    <property type="entry name" value="FAD-bd_PCMH_sub2"/>
</dbReference>
<keyword evidence="3" id="KW-0274">FAD</keyword>
<dbReference type="GO" id="GO:0016491">
    <property type="term" value="F:oxidoreductase activity"/>
    <property type="evidence" value="ECO:0007669"/>
    <property type="project" value="UniProtKB-KW"/>
</dbReference>
<organism evidence="6 7">
    <name type="scientific">Sordaria brevicollis</name>
    <dbReference type="NCBI Taxonomy" id="83679"/>
    <lineage>
        <taxon>Eukaryota</taxon>
        <taxon>Fungi</taxon>
        <taxon>Dikarya</taxon>
        <taxon>Ascomycota</taxon>
        <taxon>Pezizomycotina</taxon>
        <taxon>Sordariomycetes</taxon>
        <taxon>Sordariomycetidae</taxon>
        <taxon>Sordariales</taxon>
        <taxon>Sordariaceae</taxon>
        <taxon>Sordaria</taxon>
    </lineage>
</organism>
<dbReference type="PROSITE" id="PS51387">
    <property type="entry name" value="FAD_PCMH"/>
    <property type="match status" value="1"/>
</dbReference>
<gene>
    <name evidence="6" type="ORF">B0T20DRAFT_139991</name>
</gene>
<reference evidence="6" key="2">
    <citation type="submission" date="2023-07" db="EMBL/GenBank/DDBJ databases">
        <authorList>
            <consortium name="Lawrence Berkeley National Laboratory"/>
            <person name="Haridas S."/>
            <person name="Hensen N."/>
            <person name="Bonometti L."/>
            <person name="Westerberg I."/>
            <person name="Brannstrom I.O."/>
            <person name="Guillou S."/>
            <person name="Cros-Aarteil S."/>
            <person name="Calhoun S."/>
            <person name="Kuo A."/>
            <person name="Mondo S."/>
            <person name="Pangilinan J."/>
            <person name="Riley R."/>
            <person name="LaButti K."/>
            <person name="Andreopoulos B."/>
            <person name="Lipzen A."/>
            <person name="Chen C."/>
            <person name="Yanf M."/>
            <person name="Daum C."/>
            <person name="Ng V."/>
            <person name="Clum A."/>
            <person name="Steindorff A."/>
            <person name="Ohm R."/>
            <person name="Martin F."/>
            <person name="Silar P."/>
            <person name="Natvig D."/>
            <person name="Lalanne C."/>
            <person name="Gautier V."/>
            <person name="Ament-velasquez S.L."/>
            <person name="Kruys A."/>
            <person name="Hutchinson M.I."/>
            <person name="Powell A.J."/>
            <person name="Barry K."/>
            <person name="Miller A.N."/>
            <person name="Grigoriev I.V."/>
            <person name="Debuchy R."/>
            <person name="Gladieux P."/>
            <person name="Thoren M.H."/>
            <person name="Johannesson H."/>
        </authorList>
    </citation>
    <scope>NUCLEOTIDE SEQUENCE</scope>
    <source>
        <strain evidence="6">FGSC 1904</strain>
    </source>
</reference>
<comment type="similarity">
    <text evidence="1">Belongs to the oxygen-dependent FAD-linked oxidoreductase family.</text>
</comment>
<dbReference type="Proteomes" id="UP001281003">
    <property type="component" value="Unassembled WGS sequence"/>
</dbReference>
<dbReference type="PANTHER" id="PTHR42973:SF54">
    <property type="entry name" value="FAD-BINDING PCMH-TYPE DOMAIN-CONTAINING PROTEIN"/>
    <property type="match status" value="1"/>
</dbReference>
<dbReference type="InterPro" id="IPR016166">
    <property type="entry name" value="FAD-bd_PCMH"/>
</dbReference>
<evidence type="ECO:0000256" key="1">
    <source>
        <dbReference type="ARBA" id="ARBA00005466"/>
    </source>
</evidence>
<keyword evidence="7" id="KW-1185">Reference proteome</keyword>
<evidence type="ECO:0000256" key="2">
    <source>
        <dbReference type="ARBA" id="ARBA00022630"/>
    </source>
</evidence>
<comment type="caution">
    <text evidence="6">The sequence shown here is derived from an EMBL/GenBank/DDBJ whole genome shotgun (WGS) entry which is preliminary data.</text>
</comment>
<feature type="domain" description="FAD-binding PCMH-type" evidence="5">
    <location>
        <begin position="90"/>
        <end position="263"/>
    </location>
</feature>
<dbReference type="GO" id="GO:0071949">
    <property type="term" value="F:FAD binding"/>
    <property type="evidence" value="ECO:0007669"/>
    <property type="project" value="InterPro"/>
</dbReference>
<evidence type="ECO:0000313" key="6">
    <source>
        <dbReference type="EMBL" id="KAK3386277.1"/>
    </source>
</evidence>
<dbReference type="EMBL" id="JAUTDP010000020">
    <property type="protein sequence ID" value="KAK3386277.1"/>
    <property type="molecule type" value="Genomic_DNA"/>
</dbReference>
<dbReference type="AlphaFoldDB" id="A0AAE0NRB6"/>
<dbReference type="SUPFAM" id="SSF56176">
    <property type="entry name" value="FAD-binding/transporter-associated domain-like"/>
    <property type="match status" value="1"/>
</dbReference>
<dbReference type="Gene3D" id="3.30.465.10">
    <property type="match status" value="1"/>
</dbReference>
<dbReference type="InterPro" id="IPR036318">
    <property type="entry name" value="FAD-bd_PCMH-like_sf"/>
</dbReference>
<proteinExistence type="inferred from homology"/>
<keyword evidence="4" id="KW-0560">Oxidoreductase</keyword>
<dbReference type="PANTHER" id="PTHR42973">
    <property type="entry name" value="BINDING OXIDOREDUCTASE, PUTATIVE (AFU_ORTHOLOGUE AFUA_1G17690)-RELATED"/>
    <property type="match status" value="1"/>
</dbReference>
<sequence length="519" mass="57286">MRNKCDTAFIVHKMSLTLVNLFRSTRSRLLSISKASFLRQNSTMSAPKTDLERAAAARDLLKSTFGQRVTTADDPASGPRLALTTPWSTTCHTPSAAYFQPESSAEVSTALAIITKTQSKFAVRATGHNPNPGFSSTHEDAVIIDLHRLDHKSFDEETGIANIGAGNTWGEVYTWLEGKGRSVMGGRYEEIGVAGFVLGGGMPAFSNLKGMGCDQVKGFEVVLGNGQVAYCSSEVRPDLYRALKGGGSNFGVVTKFELQTYPLLKTQYTVNLYKPDDYASIIDASIEAHSKMEDDSKATYFSNFHRDFVAIGQLYADTPKEDPKVFEPFNRLEMTMPVVPKTDGTLSTLAQAIGRRAPKGKRVIFTISTKVDRDLYLAIHQIWHEVTASLPSSAEGTDLHYTIQPVTADVARAGKGDNVLGLREVSQNWWVFTLEYPRNGDDEVHQAAMDKIYEQVKKAAEDKGLLLDFICPTFADKRQDVLRGFGEENVKLIKEVAGKYDEQGVFQKLQYGGFLVRDL</sequence>
<evidence type="ECO:0000256" key="3">
    <source>
        <dbReference type="ARBA" id="ARBA00022827"/>
    </source>
</evidence>
<name>A0AAE0NRB6_SORBR</name>
<dbReference type="InterPro" id="IPR006094">
    <property type="entry name" value="Oxid_FAD_bind_N"/>
</dbReference>
<dbReference type="Pfam" id="PF01565">
    <property type="entry name" value="FAD_binding_4"/>
    <property type="match status" value="1"/>
</dbReference>
<keyword evidence="2" id="KW-0285">Flavoprotein</keyword>
<evidence type="ECO:0000259" key="5">
    <source>
        <dbReference type="PROSITE" id="PS51387"/>
    </source>
</evidence>
<evidence type="ECO:0000256" key="4">
    <source>
        <dbReference type="ARBA" id="ARBA00023002"/>
    </source>
</evidence>
<evidence type="ECO:0000313" key="7">
    <source>
        <dbReference type="Proteomes" id="UP001281003"/>
    </source>
</evidence>
<reference evidence="6" key="1">
    <citation type="journal article" date="2023" name="Mol. Phylogenet. Evol.">
        <title>Genome-scale phylogeny and comparative genomics of the fungal order Sordariales.</title>
        <authorList>
            <person name="Hensen N."/>
            <person name="Bonometti L."/>
            <person name="Westerberg I."/>
            <person name="Brannstrom I.O."/>
            <person name="Guillou S."/>
            <person name="Cros-Aarteil S."/>
            <person name="Calhoun S."/>
            <person name="Haridas S."/>
            <person name="Kuo A."/>
            <person name="Mondo S."/>
            <person name="Pangilinan J."/>
            <person name="Riley R."/>
            <person name="LaButti K."/>
            <person name="Andreopoulos B."/>
            <person name="Lipzen A."/>
            <person name="Chen C."/>
            <person name="Yan M."/>
            <person name="Daum C."/>
            <person name="Ng V."/>
            <person name="Clum A."/>
            <person name="Steindorff A."/>
            <person name="Ohm R.A."/>
            <person name="Martin F."/>
            <person name="Silar P."/>
            <person name="Natvig D.O."/>
            <person name="Lalanne C."/>
            <person name="Gautier V."/>
            <person name="Ament-Velasquez S.L."/>
            <person name="Kruys A."/>
            <person name="Hutchinson M.I."/>
            <person name="Powell A.J."/>
            <person name="Barry K."/>
            <person name="Miller A.N."/>
            <person name="Grigoriev I.V."/>
            <person name="Debuchy R."/>
            <person name="Gladieux P."/>
            <person name="Hiltunen Thoren M."/>
            <person name="Johannesson H."/>
        </authorList>
    </citation>
    <scope>NUCLEOTIDE SEQUENCE</scope>
    <source>
        <strain evidence="6">FGSC 1904</strain>
    </source>
</reference>
<accession>A0AAE0NRB6</accession>